<proteinExistence type="predicted"/>
<evidence type="ECO:0000313" key="1">
    <source>
        <dbReference type="EMBL" id="OIQ70094.1"/>
    </source>
</evidence>
<organism evidence="1">
    <name type="scientific">mine drainage metagenome</name>
    <dbReference type="NCBI Taxonomy" id="410659"/>
    <lineage>
        <taxon>unclassified sequences</taxon>
        <taxon>metagenomes</taxon>
        <taxon>ecological metagenomes</taxon>
    </lineage>
</organism>
<comment type="caution">
    <text evidence="1">The sequence shown here is derived from an EMBL/GenBank/DDBJ whole genome shotgun (WGS) entry which is preliminary data.</text>
</comment>
<gene>
    <name evidence="1" type="ORF">GALL_482960</name>
</gene>
<protein>
    <submittedName>
        <fullName evidence="1">Uncharacterized protein</fullName>
    </submittedName>
</protein>
<sequence length="60" mass="6252">MNIPNNMMRNATSRRGAMRSDGARVALVIAAGTVVASAMMGSAQGRIEPGARPDARDYCG</sequence>
<dbReference type="EMBL" id="MLJW01004368">
    <property type="protein sequence ID" value="OIQ70094.1"/>
    <property type="molecule type" value="Genomic_DNA"/>
</dbReference>
<name>A0A1J5PFE3_9ZZZZ</name>
<accession>A0A1J5PFE3</accession>
<reference evidence="1" key="1">
    <citation type="submission" date="2016-10" db="EMBL/GenBank/DDBJ databases">
        <title>Sequence of Gallionella enrichment culture.</title>
        <authorList>
            <person name="Poehlein A."/>
            <person name="Muehling M."/>
            <person name="Daniel R."/>
        </authorList>
    </citation>
    <scope>NUCLEOTIDE SEQUENCE</scope>
</reference>
<dbReference type="AlphaFoldDB" id="A0A1J5PFE3"/>